<dbReference type="GO" id="GO:0007155">
    <property type="term" value="P:cell adhesion"/>
    <property type="evidence" value="ECO:0007669"/>
    <property type="project" value="TreeGrafter"/>
</dbReference>
<sequence length="85" mass="9433">IKYSIPEERKEGYVVGNVAKDLGLDVSILANRGFRIVSGSKDAFFDVNRNTGVLYVSKRIDREEICDGSTICLVNLKIAIDDPLE</sequence>
<proteinExistence type="predicted"/>
<comment type="subcellular location">
    <subcellularLocation>
        <location evidence="1">Membrane</location>
    </subcellularLocation>
</comment>
<keyword evidence="6" id="KW-1185">Reference proteome</keyword>
<gene>
    <name evidence="5" type="ORF">DAT39_015434</name>
</gene>
<organism evidence="5 6">
    <name type="scientific">Clarias magur</name>
    <name type="common">Asian catfish</name>
    <name type="synonym">Macropteronotus magur</name>
    <dbReference type="NCBI Taxonomy" id="1594786"/>
    <lineage>
        <taxon>Eukaryota</taxon>
        <taxon>Metazoa</taxon>
        <taxon>Chordata</taxon>
        <taxon>Craniata</taxon>
        <taxon>Vertebrata</taxon>
        <taxon>Euteleostomi</taxon>
        <taxon>Actinopterygii</taxon>
        <taxon>Neopterygii</taxon>
        <taxon>Teleostei</taxon>
        <taxon>Ostariophysi</taxon>
        <taxon>Siluriformes</taxon>
        <taxon>Clariidae</taxon>
        <taxon>Clarias</taxon>
    </lineage>
</organism>
<comment type="caution">
    <text evidence="5">The sequence shown here is derived from an EMBL/GenBank/DDBJ whole genome shotgun (WGS) entry which is preliminary data.</text>
</comment>
<keyword evidence="3" id="KW-0325">Glycoprotein</keyword>
<protein>
    <submittedName>
        <fullName evidence="5">Protocadherin alpha-8-like</fullName>
    </submittedName>
</protein>
<dbReference type="InterPro" id="IPR013164">
    <property type="entry name" value="Cadherin_N"/>
</dbReference>
<dbReference type="GO" id="GO:0005886">
    <property type="term" value="C:plasma membrane"/>
    <property type="evidence" value="ECO:0007669"/>
    <property type="project" value="TreeGrafter"/>
</dbReference>
<dbReference type="Pfam" id="PF08266">
    <property type="entry name" value="Cadherin_2"/>
    <property type="match status" value="1"/>
</dbReference>
<dbReference type="FunFam" id="2.60.40.60:FF:000006">
    <property type="entry name" value="Protocadherin alpha 2"/>
    <property type="match status" value="1"/>
</dbReference>
<evidence type="ECO:0000256" key="2">
    <source>
        <dbReference type="ARBA" id="ARBA00023136"/>
    </source>
</evidence>
<feature type="non-terminal residue" evidence="5">
    <location>
        <position position="1"/>
    </location>
</feature>
<dbReference type="SUPFAM" id="SSF49313">
    <property type="entry name" value="Cadherin-like"/>
    <property type="match status" value="1"/>
</dbReference>
<feature type="domain" description="Cadherin N-terminal" evidence="4">
    <location>
        <begin position="1"/>
        <end position="81"/>
    </location>
</feature>
<accession>A0A8J4XCD4</accession>
<evidence type="ECO:0000256" key="1">
    <source>
        <dbReference type="ARBA" id="ARBA00004370"/>
    </source>
</evidence>
<feature type="non-terminal residue" evidence="5">
    <location>
        <position position="85"/>
    </location>
</feature>
<dbReference type="AlphaFoldDB" id="A0A8J4XCD4"/>
<dbReference type="PANTHER" id="PTHR24028">
    <property type="entry name" value="CADHERIN-87A"/>
    <property type="match status" value="1"/>
</dbReference>
<dbReference type="InterPro" id="IPR050174">
    <property type="entry name" value="Protocadherin/Cadherin-CA"/>
</dbReference>
<evidence type="ECO:0000313" key="6">
    <source>
        <dbReference type="Proteomes" id="UP000727407"/>
    </source>
</evidence>
<dbReference type="PANTHER" id="PTHR24028:SF337">
    <property type="entry name" value="PROTOCADHERIN 2 ALPHA A 3 PRECURSOR-RELATED"/>
    <property type="match status" value="1"/>
</dbReference>
<dbReference type="OrthoDB" id="6252479at2759"/>
<evidence type="ECO:0000313" key="5">
    <source>
        <dbReference type="EMBL" id="KAF5894855.1"/>
    </source>
</evidence>
<evidence type="ECO:0000256" key="3">
    <source>
        <dbReference type="ARBA" id="ARBA00023180"/>
    </source>
</evidence>
<dbReference type="CDD" id="cd11304">
    <property type="entry name" value="Cadherin_repeat"/>
    <property type="match status" value="1"/>
</dbReference>
<keyword evidence="2" id="KW-0472">Membrane</keyword>
<dbReference type="Proteomes" id="UP000727407">
    <property type="component" value="Unassembled WGS sequence"/>
</dbReference>
<reference evidence="5" key="1">
    <citation type="submission" date="2020-07" db="EMBL/GenBank/DDBJ databases">
        <title>Clarias magur genome sequencing, assembly and annotation.</title>
        <authorList>
            <person name="Kushwaha B."/>
            <person name="Kumar R."/>
            <person name="Das P."/>
            <person name="Joshi C.G."/>
            <person name="Kumar D."/>
            <person name="Nagpure N.S."/>
            <person name="Pandey M."/>
            <person name="Agarwal S."/>
            <person name="Srivastava S."/>
            <person name="Singh M."/>
            <person name="Sahoo L."/>
            <person name="Jayasankar P."/>
            <person name="Meher P.K."/>
            <person name="Koringa P.G."/>
            <person name="Iquebal M.A."/>
            <person name="Das S.P."/>
            <person name="Bit A."/>
            <person name="Patnaik S."/>
            <person name="Patel N."/>
            <person name="Shah T.M."/>
            <person name="Hinsu A."/>
            <person name="Jena J.K."/>
        </authorList>
    </citation>
    <scope>NUCLEOTIDE SEQUENCE</scope>
    <source>
        <strain evidence="5">CIFAMagur01</strain>
        <tissue evidence="5">Testis</tissue>
    </source>
</reference>
<dbReference type="InterPro" id="IPR015919">
    <property type="entry name" value="Cadherin-like_sf"/>
</dbReference>
<dbReference type="GO" id="GO:0005509">
    <property type="term" value="F:calcium ion binding"/>
    <property type="evidence" value="ECO:0007669"/>
    <property type="project" value="InterPro"/>
</dbReference>
<dbReference type="EMBL" id="QNUK01000352">
    <property type="protein sequence ID" value="KAF5894855.1"/>
    <property type="molecule type" value="Genomic_DNA"/>
</dbReference>
<name>A0A8J4XCD4_CLAMG</name>
<dbReference type="Gene3D" id="2.60.40.60">
    <property type="entry name" value="Cadherins"/>
    <property type="match status" value="1"/>
</dbReference>
<evidence type="ECO:0000259" key="4">
    <source>
        <dbReference type="Pfam" id="PF08266"/>
    </source>
</evidence>